<dbReference type="Gene3D" id="1.10.10.10">
    <property type="entry name" value="Winged helix-like DNA-binding domain superfamily/Winged helix DNA-binding domain"/>
    <property type="match status" value="1"/>
</dbReference>
<dbReference type="PROSITE" id="PS50995">
    <property type="entry name" value="HTH_MARR_2"/>
    <property type="match status" value="1"/>
</dbReference>
<dbReference type="GO" id="GO:0006950">
    <property type="term" value="P:response to stress"/>
    <property type="evidence" value="ECO:0007669"/>
    <property type="project" value="TreeGrafter"/>
</dbReference>
<evidence type="ECO:0000313" key="2">
    <source>
        <dbReference type="EMBL" id="PJM75856.1"/>
    </source>
</evidence>
<gene>
    <name evidence="2" type="ORF">CSQ87_03045</name>
</gene>
<dbReference type="AlphaFoldDB" id="A0A2M9HGB8"/>
<dbReference type="InterPro" id="IPR000835">
    <property type="entry name" value="HTH_MarR-typ"/>
</dbReference>
<dbReference type="InterPro" id="IPR011991">
    <property type="entry name" value="ArsR-like_HTH"/>
</dbReference>
<dbReference type="SUPFAM" id="SSF46785">
    <property type="entry name" value="Winged helix' DNA-binding domain"/>
    <property type="match status" value="1"/>
</dbReference>
<dbReference type="SMART" id="SM00347">
    <property type="entry name" value="HTH_MARR"/>
    <property type="match status" value="1"/>
</dbReference>
<organism evidence="2 3">
    <name type="scientific">Bifidobacterium simiarum</name>
    <dbReference type="NCBI Taxonomy" id="2045441"/>
    <lineage>
        <taxon>Bacteria</taxon>
        <taxon>Bacillati</taxon>
        <taxon>Actinomycetota</taxon>
        <taxon>Actinomycetes</taxon>
        <taxon>Bifidobacteriales</taxon>
        <taxon>Bifidobacteriaceae</taxon>
        <taxon>Bifidobacterium</taxon>
    </lineage>
</organism>
<dbReference type="Pfam" id="PF12802">
    <property type="entry name" value="MarR_2"/>
    <property type="match status" value="1"/>
</dbReference>
<sequence length="153" mass="17114">MGYAEDAVDEMFELAVRSRGKSIDSVNRGAKGELPALHMLAVSSTPLTPGRMSDTLGVSPGRVSAILDRLEKKGMVVRETDPSNRRNVLVSITDKGREVDHQSFTEIHNRFVRVFERMGEEHTRQFLDRCREFAGYMRDEGLPEPPEGPPCAI</sequence>
<evidence type="ECO:0000313" key="3">
    <source>
        <dbReference type="Proteomes" id="UP000231451"/>
    </source>
</evidence>
<dbReference type="InterPro" id="IPR039422">
    <property type="entry name" value="MarR/SlyA-like"/>
</dbReference>
<dbReference type="EMBL" id="PEBK01000002">
    <property type="protein sequence ID" value="PJM75856.1"/>
    <property type="molecule type" value="Genomic_DNA"/>
</dbReference>
<dbReference type="GO" id="GO:0003700">
    <property type="term" value="F:DNA-binding transcription factor activity"/>
    <property type="evidence" value="ECO:0007669"/>
    <property type="project" value="InterPro"/>
</dbReference>
<name>A0A2M9HGB8_9BIFI</name>
<dbReference type="PANTHER" id="PTHR33164:SF43">
    <property type="entry name" value="HTH-TYPE TRANSCRIPTIONAL REPRESSOR YETL"/>
    <property type="match status" value="1"/>
</dbReference>
<protein>
    <submittedName>
        <fullName evidence="2">MarR family transcriptional regulator</fullName>
    </submittedName>
</protein>
<dbReference type="Proteomes" id="UP000231451">
    <property type="component" value="Unassembled WGS sequence"/>
</dbReference>
<feature type="domain" description="HTH marR-type" evidence="1">
    <location>
        <begin position="1"/>
        <end position="135"/>
    </location>
</feature>
<comment type="caution">
    <text evidence="2">The sequence shown here is derived from an EMBL/GenBank/DDBJ whole genome shotgun (WGS) entry which is preliminary data.</text>
</comment>
<reference evidence="2 3" key="1">
    <citation type="submission" date="2017-10" db="EMBL/GenBank/DDBJ databases">
        <title>Draft genome sequences of strains TRE 1, TRE 9, TRE H and TRI 7, isolated from tamarins, belonging to four potential novel Bifidobacterium species.</title>
        <authorList>
            <person name="Mattarelli P."/>
            <person name="Modesto M."/>
            <person name="Puglisi E."/>
            <person name="Morelli L."/>
            <person name="Spezio C."/>
            <person name="Bonetti A."/>
            <person name="Sandri C."/>
        </authorList>
    </citation>
    <scope>NUCLEOTIDE SEQUENCE [LARGE SCALE GENOMIC DNA]</scope>
    <source>
        <strain evidence="3">TRI7</strain>
    </source>
</reference>
<dbReference type="InterPro" id="IPR036388">
    <property type="entry name" value="WH-like_DNA-bd_sf"/>
</dbReference>
<proteinExistence type="predicted"/>
<dbReference type="PANTHER" id="PTHR33164">
    <property type="entry name" value="TRANSCRIPTIONAL REGULATOR, MARR FAMILY"/>
    <property type="match status" value="1"/>
</dbReference>
<dbReference type="InterPro" id="IPR036390">
    <property type="entry name" value="WH_DNA-bd_sf"/>
</dbReference>
<dbReference type="CDD" id="cd00090">
    <property type="entry name" value="HTH_ARSR"/>
    <property type="match status" value="1"/>
</dbReference>
<accession>A0A2M9HGB8</accession>
<evidence type="ECO:0000259" key="1">
    <source>
        <dbReference type="PROSITE" id="PS50995"/>
    </source>
</evidence>
<dbReference type="RefSeq" id="WP_100512390.1">
    <property type="nucleotide sequence ID" value="NZ_JAFEJQ010000016.1"/>
</dbReference>
<keyword evidence="3" id="KW-1185">Reference proteome</keyword>
<dbReference type="OrthoDB" id="3237509at2"/>
<dbReference type="PRINTS" id="PR00598">
    <property type="entry name" value="HTHMARR"/>
</dbReference>